<protein>
    <submittedName>
        <fullName evidence="6">TetR/AcrR family transcriptional regulator</fullName>
    </submittedName>
</protein>
<dbReference type="EMBL" id="JBHLTG010000007">
    <property type="protein sequence ID" value="MFC0681176.1"/>
    <property type="molecule type" value="Genomic_DNA"/>
</dbReference>
<evidence type="ECO:0000313" key="6">
    <source>
        <dbReference type="EMBL" id="MFC0681176.1"/>
    </source>
</evidence>
<accession>A0ABV6RW21</accession>
<dbReference type="PANTHER" id="PTHR30055">
    <property type="entry name" value="HTH-TYPE TRANSCRIPTIONAL REGULATOR RUTR"/>
    <property type="match status" value="1"/>
</dbReference>
<dbReference type="InterPro" id="IPR036271">
    <property type="entry name" value="Tet_transcr_reg_TetR-rel_C_sf"/>
</dbReference>
<name>A0ABV6RW21_9GAMM</name>
<dbReference type="InterPro" id="IPR001647">
    <property type="entry name" value="HTH_TetR"/>
</dbReference>
<dbReference type="SUPFAM" id="SSF46689">
    <property type="entry name" value="Homeodomain-like"/>
    <property type="match status" value="1"/>
</dbReference>
<comment type="caution">
    <text evidence="6">The sequence shown here is derived from an EMBL/GenBank/DDBJ whole genome shotgun (WGS) entry which is preliminary data.</text>
</comment>
<dbReference type="SUPFAM" id="SSF48498">
    <property type="entry name" value="Tetracyclin repressor-like, C-terminal domain"/>
    <property type="match status" value="1"/>
</dbReference>
<feature type="DNA-binding region" description="H-T-H motif" evidence="4">
    <location>
        <begin position="30"/>
        <end position="49"/>
    </location>
</feature>
<gene>
    <name evidence="6" type="ORF">ACFFGH_25385</name>
</gene>
<dbReference type="PRINTS" id="PR00455">
    <property type="entry name" value="HTHTETR"/>
</dbReference>
<reference evidence="6 7" key="1">
    <citation type="submission" date="2024-09" db="EMBL/GenBank/DDBJ databases">
        <authorList>
            <person name="Sun Q."/>
            <person name="Mori K."/>
        </authorList>
    </citation>
    <scope>NUCLEOTIDE SEQUENCE [LARGE SCALE GENOMIC DNA]</scope>
    <source>
        <strain evidence="6 7">KCTC 23076</strain>
    </source>
</reference>
<dbReference type="InterPro" id="IPR009057">
    <property type="entry name" value="Homeodomain-like_sf"/>
</dbReference>
<organism evidence="6 7">
    <name type="scientific">Lysobacter korlensis</name>
    <dbReference type="NCBI Taxonomy" id="553636"/>
    <lineage>
        <taxon>Bacteria</taxon>
        <taxon>Pseudomonadati</taxon>
        <taxon>Pseudomonadota</taxon>
        <taxon>Gammaproteobacteria</taxon>
        <taxon>Lysobacterales</taxon>
        <taxon>Lysobacteraceae</taxon>
        <taxon>Lysobacter</taxon>
    </lineage>
</organism>
<dbReference type="RefSeq" id="WP_386673550.1">
    <property type="nucleotide sequence ID" value="NZ_JBHLTG010000007.1"/>
</dbReference>
<keyword evidence="1" id="KW-0805">Transcription regulation</keyword>
<evidence type="ECO:0000259" key="5">
    <source>
        <dbReference type="PROSITE" id="PS50977"/>
    </source>
</evidence>
<proteinExistence type="predicted"/>
<dbReference type="Pfam" id="PF00440">
    <property type="entry name" value="TetR_N"/>
    <property type="match status" value="1"/>
</dbReference>
<evidence type="ECO:0000256" key="4">
    <source>
        <dbReference type="PROSITE-ProRule" id="PRU00335"/>
    </source>
</evidence>
<evidence type="ECO:0000256" key="1">
    <source>
        <dbReference type="ARBA" id="ARBA00023015"/>
    </source>
</evidence>
<dbReference type="PANTHER" id="PTHR30055:SF234">
    <property type="entry name" value="HTH-TYPE TRANSCRIPTIONAL REGULATOR BETI"/>
    <property type="match status" value="1"/>
</dbReference>
<dbReference type="InterPro" id="IPR050109">
    <property type="entry name" value="HTH-type_TetR-like_transc_reg"/>
</dbReference>
<dbReference type="Gene3D" id="1.10.357.10">
    <property type="entry name" value="Tetracycline Repressor, domain 2"/>
    <property type="match status" value="1"/>
</dbReference>
<evidence type="ECO:0000313" key="7">
    <source>
        <dbReference type="Proteomes" id="UP001589896"/>
    </source>
</evidence>
<keyword evidence="7" id="KW-1185">Reference proteome</keyword>
<keyword evidence="3" id="KW-0804">Transcription</keyword>
<keyword evidence="2 4" id="KW-0238">DNA-binding</keyword>
<evidence type="ECO:0000256" key="3">
    <source>
        <dbReference type="ARBA" id="ARBA00023163"/>
    </source>
</evidence>
<sequence>MSTETHPPSTRERILRAAWAAIESRGAETRLSDIADEAGVSRQAVYLHFRDRPGLLLALVEFMDGELGVGAMAAHVFAAESGTEMLERAVALNATLSPSIDGVARVLEAAQSTDEAMAAAWRSRMDKRRAGHRAIVQRIADEGRLAPGWTAEEAADLVSVTLLPSAWRELTQHLGWSAEQYRERTAQFLRGAFVR</sequence>
<evidence type="ECO:0000256" key="2">
    <source>
        <dbReference type="ARBA" id="ARBA00023125"/>
    </source>
</evidence>
<dbReference type="PROSITE" id="PS50977">
    <property type="entry name" value="HTH_TETR_2"/>
    <property type="match status" value="1"/>
</dbReference>
<feature type="domain" description="HTH tetR-type" evidence="5">
    <location>
        <begin position="8"/>
        <end position="67"/>
    </location>
</feature>
<dbReference type="Proteomes" id="UP001589896">
    <property type="component" value="Unassembled WGS sequence"/>
</dbReference>